<dbReference type="AlphaFoldDB" id="A0A6G7CNN6"/>
<evidence type="ECO:0000256" key="1">
    <source>
        <dbReference type="ARBA" id="ARBA00022729"/>
    </source>
</evidence>
<name>A0A6G7CNN6_9VIBR</name>
<gene>
    <name evidence="4" type="ORF">G5S32_17325</name>
</gene>
<evidence type="ECO:0000256" key="2">
    <source>
        <dbReference type="SAM" id="SignalP"/>
    </source>
</evidence>
<dbReference type="InterPro" id="IPR027385">
    <property type="entry name" value="Beta-barrel_OMP"/>
</dbReference>
<accession>A0A6G7CNN6</accession>
<keyword evidence="1 2" id="KW-0732">Signal</keyword>
<organism evidence="4 5">
    <name type="scientific">Vibrio ziniensis</name>
    <dbReference type="NCBI Taxonomy" id="2711221"/>
    <lineage>
        <taxon>Bacteria</taxon>
        <taxon>Pseudomonadati</taxon>
        <taxon>Pseudomonadota</taxon>
        <taxon>Gammaproteobacteria</taxon>
        <taxon>Vibrionales</taxon>
        <taxon>Vibrionaceae</taxon>
        <taxon>Vibrio</taxon>
    </lineage>
</organism>
<feature type="signal peptide" evidence="2">
    <location>
        <begin position="1"/>
        <end position="22"/>
    </location>
</feature>
<dbReference type="Proteomes" id="UP000503003">
    <property type="component" value="Chromosome 2"/>
</dbReference>
<feature type="chain" id="PRO_5026309949" evidence="2">
    <location>
        <begin position="23"/>
        <end position="190"/>
    </location>
</feature>
<dbReference type="Pfam" id="PF13505">
    <property type="entry name" value="OMP_b-brl"/>
    <property type="match status" value="1"/>
</dbReference>
<dbReference type="RefSeq" id="WP_165313417.1">
    <property type="nucleotide sequence ID" value="NZ_CP049332.1"/>
</dbReference>
<evidence type="ECO:0000313" key="5">
    <source>
        <dbReference type="Proteomes" id="UP000503003"/>
    </source>
</evidence>
<dbReference type="InterPro" id="IPR011250">
    <property type="entry name" value="OMP/PagP_B-barrel"/>
</dbReference>
<reference evidence="4 5" key="1">
    <citation type="submission" date="2020-02" db="EMBL/GenBank/DDBJ databases">
        <title>A complete genome of a marine bacterium Vibrio sp. ZWAL4003 isolated from the mangrove sediment with the ability to degrade polysaccharides.</title>
        <authorList>
            <person name="Wu J."/>
            <person name="Qu W."/>
            <person name="Zeng R."/>
        </authorList>
    </citation>
    <scope>NUCLEOTIDE SEQUENCE [LARGE SCALE GENOMIC DNA]</scope>
    <source>
        <strain evidence="4 5">ZWAL4003</strain>
    </source>
</reference>
<dbReference type="SUPFAM" id="SSF56925">
    <property type="entry name" value="OMPA-like"/>
    <property type="match status" value="1"/>
</dbReference>
<dbReference type="KEGG" id="vzi:G5S32_17325"/>
<dbReference type="Gene3D" id="2.40.160.20">
    <property type="match status" value="1"/>
</dbReference>
<keyword evidence="5" id="KW-1185">Reference proteome</keyword>
<proteinExistence type="predicted"/>
<dbReference type="EMBL" id="CP049332">
    <property type="protein sequence ID" value="QIH43747.1"/>
    <property type="molecule type" value="Genomic_DNA"/>
</dbReference>
<evidence type="ECO:0000313" key="4">
    <source>
        <dbReference type="EMBL" id="QIH43747.1"/>
    </source>
</evidence>
<feature type="domain" description="Outer membrane protein beta-barrel" evidence="3">
    <location>
        <begin position="9"/>
        <end position="190"/>
    </location>
</feature>
<sequence>MKLNHVVVTLAVTLFSSSVVWADNQSTRGFYLGGDWGLFNNSTIETDSSSITENSDFGDFGYGFMVGYEFNTHRLVKLGLEAEYRSLATVSQDTISTEADGVFFNVKPKFIVEYDQADIYLSLLAGLGNLDVTTNTLGSDSELAYQVGAELGVIVNRHLDLHLGYRNAQVTFDDADVSFGSIYTGVRYFF</sequence>
<protein>
    <submittedName>
        <fullName evidence="4">Porin family protein</fullName>
    </submittedName>
</protein>
<evidence type="ECO:0000259" key="3">
    <source>
        <dbReference type="Pfam" id="PF13505"/>
    </source>
</evidence>